<evidence type="ECO:0000256" key="12">
    <source>
        <dbReference type="ARBA" id="ARBA00037975"/>
    </source>
</evidence>
<evidence type="ECO:0000256" key="6">
    <source>
        <dbReference type="ARBA" id="ARBA00022692"/>
    </source>
</evidence>
<comment type="subcellular location">
    <subcellularLocation>
        <location evidence="2">Cell membrane</location>
        <topology evidence="2">Multi-pass membrane protein</topology>
    </subcellularLocation>
</comment>
<feature type="transmembrane region" description="Helical" evidence="13">
    <location>
        <begin position="94"/>
        <end position="117"/>
    </location>
</feature>
<comment type="caution">
    <text evidence="15">The sequence shown here is derived from an EMBL/GenBank/DDBJ whole genome shotgun (WGS) entry which is preliminary data.</text>
</comment>
<dbReference type="InterPro" id="IPR016174">
    <property type="entry name" value="Di-haem_cyt_TM"/>
</dbReference>
<dbReference type="Pfam" id="PF01292">
    <property type="entry name" value="Ni_hydr_CYTB"/>
    <property type="match status" value="1"/>
</dbReference>
<evidence type="ECO:0000256" key="1">
    <source>
        <dbReference type="ARBA" id="ARBA00001970"/>
    </source>
</evidence>
<dbReference type="RefSeq" id="WP_168775034.1">
    <property type="nucleotide sequence ID" value="NZ_JAABNR010000010.1"/>
</dbReference>
<dbReference type="GO" id="GO:0022904">
    <property type="term" value="P:respiratory electron transport chain"/>
    <property type="evidence" value="ECO:0007669"/>
    <property type="project" value="InterPro"/>
</dbReference>
<dbReference type="InterPro" id="IPR052168">
    <property type="entry name" value="Cytochrome_b561_oxidase"/>
</dbReference>
<dbReference type="EMBL" id="JAABNR010000010">
    <property type="protein sequence ID" value="NBZ88218.1"/>
    <property type="molecule type" value="Genomic_DNA"/>
</dbReference>
<evidence type="ECO:0000256" key="11">
    <source>
        <dbReference type="ARBA" id="ARBA00023136"/>
    </source>
</evidence>
<feature type="transmembrane region" description="Helical" evidence="13">
    <location>
        <begin position="45"/>
        <end position="65"/>
    </location>
</feature>
<dbReference type="PANTHER" id="PTHR30529">
    <property type="entry name" value="CYTOCHROME B561"/>
    <property type="match status" value="1"/>
</dbReference>
<keyword evidence="9 13" id="KW-1133">Transmembrane helix</keyword>
<evidence type="ECO:0000256" key="5">
    <source>
        <dbReference type="ARBA" id="ARBA00022617"/>
    </source>
</evidence>
<feature type="transmembrane region" description="Helical" evidence="13">
    <location>
        <begin position="129"/>
        <end position="148"/>
    </location>
</feature>
<protein>
    <submittedName>
        <fullName evidence="15">Cytochrome b</fullName>
    </submittedName>
</protein>
<dbReference type="GO" id="GO:0046872">
    <property type="term" value="F:metal ion binding"/>
    <property type="evidence" value="ECO:0007669"/>
    <property type="project" value="UniProtKB-KW"/>
</dbReference>
<evidence type="ECO:0000256" key="3">
    <source>
        <dbReference type="ARBA" id="ARBA00022448"/>
    </source>
</evidence>
<dbReference type="AlphaFoldDB" id="A0AAE5BWE7"/>
<dbReference type="GO" id="GO:0009055">
    <property type="term" value="F:electron transfer activity"/>
    <property type="evidence" value="ECO:0007669"/>
    <property type="project" value="InterPro"/>
</dbReference>
<comment type="similarity">
    <text evidence="12">Belongs to the cytochrome b561 family.</text>
</comment>
<evidence type="ECO:0000259" key="14">
    <source>
        <dbReference type="Pfam" id="PF01292"/>
    </source>
</evidence>
<comment type="cofactor">
    <cofactor evidence="1">
        <name>heme b</name>
        <dbReference type="ChEBI" id="CHEBI:60344"/>
    </cofactor>
</comment>
<dbReference type="GO" id="GO:0020037">
    <property type="term" value="F:heme binding"/>
    <property type="evidence" value="ECO:0007669"/>
    <property type="project" value="TreeGrafter"/>
</dbReference>
<dbReference type="SUPFAM" id="SSF81342">
    <property type="entry name" value="Transmembrane di-heme cytochromes"/>
    <property type="match status" value="1"/>
</dbReference>
<keyword evidence="7" id="KW-0479">Metal-binding</keyword>
<evidence type="ECO:0000256" key="2">
    <source>
        <dbReference type="ARBA" id="ARBA00004651"/>
    </source>
</evidence>
<evidence type="ECO:0000256" key="7">
    <source>
        <dbReference type="ARBA" id="ARBA00022723"/>
    </source>
</evidence>
<feature type="domain" description="Cytochrome b561 bacterial/Ni-hydrogenase" evidence="14">
    <location>
        <begin position="5"/>
        <end position="158"/>
    </location>
</feature>
<keyword evidence="3" id="KW-0813">Transport</keyword>
<reference evidence="15" key="1">
    <citation type="submission" date="2020-01" db="EMBL/GenBank/DDBJ databases">
        <authorList>
            <person name="Chen W.-M."/>
        </authorList>
    </citation>
    <scope>NUCLEOTIDE SEQUENCE</scope>
    <source>
        <strain evidence="15">CYK-10</strain>
    </source>
</reference>
<accession>A0AAE5BWE7</accession>
<keyword evidence="6 13" id="KW-0812">Transmembrane</keyword>
<organism evidence="15 16">
    <name type="scientific">Stagnihabitans tardus</name>
    <dbReference type="NCBI Taxonomy" id="2699202"/>
    <lineage>
        <taxon>Bacteria</taxon>
        <taxon>Pseudomonadati</taxon>
        <taxon>Pseudomonadota</taxon>
        <taxon>Alphaproteobacteria</taxon>
        <taxon>Rhodobacterales</taxon>
        <taxon>Paracoccaceae</taxon>
        <taxon>Stagnihabitans</taxon>
    </lineage>
</organism>
<evidence type="ECO:0000313" key="15">
    <source>
        <dbReference type="EMBL" id="NBZ88218.1"/>
    </source>
</evidence>
<keyword evidence="16" id="KW-1185">Reference proteome</keyword>
<keyword evidence="11 13" id="KW-0472">Membrane</keyword>
<keyword evidence="10" id="KW-0408">Iron</keyword>
<feature type="transmembrane region" description="Helical" evidence="13">
    <location>
        <begin position="7"/>
        <end position="25"/>
    </location>
</feature>
<sequence length="160" mass="17860">MVQGYSRLQIILHWVVGVLILYQLLMGEDMKPLWDELQRNGSYTMTLGGLLHILFGVLILALVLWRLVLRLTRGVPDAPDSTPAMETAAKIGHLAIYALMIGLPVTGLLAFFAGIDILAELHEGPLKALLWVLILGHVVMALYHQFVLKDGLLDRMRTPR</sequence>
<dbReference type="GO" id="GO:0005886">
    <property type="term" value="C:plasma membrane"/>
    <property type="evidence" value="ECO:0007669"/>
    <property type="project" value="UniProtKB-SubCell"/>
</dbReference>
<keyword evidence="5" id="KW-0349">Heme</keyword>
<name>A0AAE5BWE7_9RHOB</name>
<dbReference type="Proteomes" id="UP001193501">
    <property type="component" value="Unassembled WGS sequence"/>
</dbReference>
<keyword evidence="8" id="KW-0249">Electron transport</keyword>
<evidence type="ECO:0000256" key="9">
    <source>
        <dbReference type="ARBA" id="ARBA00022989"/>
    </source>
</evidence>
<evidence type="ECO:0000256" key="8">
    <source>
        <dbReference type="ARBA" id="ARBA00022982"/>
    </source>
</evidence>
<evidence type="ECO:0000256" key="13">
    <source>
        <dbReference type="SAM" id="Phobius"/>
    </source>
</evidence>
<dbReference type="Gene3D" id="1.20.950.20">
    <property type="entry name" value="Transmembrane di-heme cytochromes, Chain C"/>
    <property type="match status" value="1"/>
</dbReference>
<dbReference type="InterPro" id="IPR011577">
    <property type="entry name" value="Cyt_b561_bac/Ni-Hgenase"/>
</dbReference>
<evidence type="ECO:0000313" key="16">
    <source>
        <dbReference type="Proteomes" id="UP001193501"/>
    </source>
</evidence>
<dbReference type="PANTHER" id="PTHR30529:SF1">
    <property type="entry name" value="CYTOCHROME B561 HOMOLOG 2"/>
    <property type="match status" value="1"/>
</dbReference>
<gene>
    <name evidence="15" type="ORF">GV832_11565</name>
</gene>
<proteinExistence type="inferred from homology"/>
<keyword evidence="4" id="KW-1003">Cell membrane</keyword>
<evidence type="ECO:0000256" key="10">
    <source>
        <dbReference type="ARBA" id="ARBA00023004"/>
    </source>
</evidence>
<evidence type="ECO:0000256" key="4">
    <source>
        <dbReference type="ARBA" id="ARBA00022475"/>
    </source>
</evidence>